<dbReference type="SMART" id="SM00439">
    <property type="entry name" value="BAH"/>
    <property type="match status" value="1"/>
</dbReference>
<evidence type="ECO:0000259" key="2">
    <source>
        <dbReference type="PROSITE" id="PS51038"/>
    </source>
</evidence>
<dbReference type="InterPro" id="IPR052429">
    <property type="entry name" value="BAH_domain_protein"/>
</dbReference>
<evidence type="ECO:0000256" key="1">
    <source>
        <dbReference type="SAM" id="MobiDB-lite"/>
    </source>
</evidence>
<reference evidence="4" key="1">
    <citation type="submission" date="2022-11" db="UniProtKB">
        <authorList>
            <consortium name="WormBaseParasite"/>
        </authorList>
    </citation>
    <scope>IDENTIFICATION</scope>
</reference>
<dbReference type="Proteomes" id="UP000887566">
    <property type="component" value="Unplaced"/>
</dbReference>
<protein>
    <submittedName>
        <fullName evidence="4">BAH domain-containing protein</fullName>
    </submittedName>
</protein>
<dbReference type="Pfam" id="PF01426">
    <property type="entry name" value="BAH"/>
    <property type="match status" value="1"/>
</dbReference>
<feature type="region of interest" description="Disordered" evidence="1">
    <location>
        <begin position="62"/>
        <end position="101"/>
    </location>
</feature>
<dbReference type="PANTHER" id="PTHR12505:SF24">
    <property type="entry name" value="PROTEIN WINGED EYE"/>
    <property type="match status" value="1"/>
</dbReference>
<feature type="domain" description="BAH" evidence="2">
    <location>
        <begin position="136"/>
        <end position="266"/>
    </location>
</feature>
<evidence type="ECO:0000313" key="4">
    <source>
        <dbReference type="WBParaSite" id="PSAMB.scaffold513size48544.g6474.t1"/>
    </source>
</evidence>
<evidence type="ECO:0000313" key="3">
    <source>
        <dbReference type="Proteomes" id="UP000887566"/>
    </source>
</evidence>
<dbReference type="PANTHER" id="PTHR12505">
    <property type="entry name" value="PHD FINGER TRANSCRIPTION FACTOR"/>
    <property type="match status" value="1"/>
</dbReference>
<dbReference type="WBParaSite" id="PSAMB.scaffold513size48544.g6474.t1">
    <property type="protein sequence ID" value="PSAMB.scaffold513size48544.g6474.t1"/>
    <property type="gene ID" value="PSAMB.scaffold513size48544.g6474"/>
</dbReference>
<dbReference type="InterPro" id="IPR043151">
    <property type="entry name" value="BAH_sf"/>
</dbReference>
<dbReference type="GO" id="GO:0003682">
    <property type="term" value="F:chromatin binding"/>
    <property type="evidence" value="ECO:0007669"/>
    <property type="project" value="InterPro"/>
</dbReference>
<accession>A0A914WT10</accession>
<sequence>MGRIETLISVAEETDKAGRRLVSIEFDDGDCGNIRLDDIRLLPPDFPITKMKAPVLPEFITRKRSGRERSSVGDRPSRVAGQPHEPPSKRRHKIEEESVKEPTIDTAGRKWQWTGKPQSDKRLRRTLYSAVECDSVQVKVGDLVHMLEPAGGQKKVHKDNDRYVAVVERFWETKSGAKKLRVAWCYRAHEIVPRIHVNALVAKRALFRSDHYDDNCIQSLSEKCELLSWAEFKKLDESDEHLGDRPNIYFLAGSYDPVNRRLQWADDCADISAANSKSH</sequence>
<dbReference type="InterPro" id="IPR048924">
    <property type="entry name" value="BAHCC1-like_Tudor"/>
</dbReference>
<dbReference type="AlphaFoldDB" id="A0A914WT10"/>
<feature type="compositionally biased region" description="Basic and acidic residues" evidence="1">
    <location>
        <begin position="67"/>
        <end position="77"/>
    </location>
</feature>
<proteinExistence type="predicted"/>
<dbReference type="PROSITE" id="PS51038">
    <property type="entry name" value="BAH"/>
    <property type="match status" value="1"/>
</dbReference>
<dbReference type="InterPro" id="IPR001025">
    <property type="entry name" value="BAH_dom"/>
</dbReference>
<dbReference type="Gene3D" id="2.30.30.490">
    <property type="match status" value="1"/>
</dbReference>
<organism evidence="3 4">
    <name type="scientific">Plectus sambesii</name>
    <dbReference type="NCBI Taxonomy" id="2011161"/>
    <lineage>
        <taxon>Eukaryota</taxon>
        <taxon>Metazoa</taxon>
        <taxon>Ecdysozoa</taxon>
        <taxon>Nematoda</taxon>
        <taxon>Chromadorea</taxon>
        <taxon>Plectida</taxon>
        <taxon>Plectina</taxon>
        <taxon>Plectoidea</taxon>
        <taxon>Plectidae</taxon>
        <taxon>Plectus</taxon>
    </lineage>
</organism>
<name>A0A914WT10_9BILA</name>
<keyword evidence="3" id="KW-1185">Reference proteome</keyword>
<dbReference type="Pfam" id="PF21744">
    <property type="entry name" value="BAHCC1-like_Tudor"/>
    <property type="match status" value="1"/>
</dbReference>